<keyword evidence="3" id="KW-1185">Reference proteome</keyword>
<dbReference type="OrthoDB" id="23670at2157"/>
<dbReference type="Proteomes" id="UP000315289">
    <property type="component" value="Unassembled WGS sequence"/>
</dbReference>
<dbReference type="RefSeq" id="WP_144733093.1">
    <property type="nucleotide sequence ID" value="NZ_ML675588.1"/>
</dbReference>
<dbReference type="InterPro" id="IPR014710">
    <property type="entry name" value="RmlC-like_jellyroll"/>
</dbReference>
<sequence>MKSSKVKVIEPNKGKHIAVAGDINSILASKEDTAGTYSFIEAKVFPGGGPIPHIQTREHEGFYIIEGQLLFNVDGQRIEAKPGMFVNIPPNVLHSFKNETTETAKIIIVLSPAGMEQLFVEVGVEVSNNNVKPQSMDNGQKQTFARLASNYGMKIRTQN</sequence>
<dbReference type="InterPro" id="IPR053146">
    <property type="entry name" value="QDO-like"/>
</dbReference>
<evidence type="ECO:0000259" key="1">
    <source>
        <dbReference type="Pfam" id="PF07883"/>
    </source>
</evidence>
<dbReference type="Pfam" id="PF07883">
    <property type="entry name" value="Cupin_2"/>
    <property type="match status" value="1"/>
</dbReference>
<organism evidence="2 3">
    <name type="scientific">Candidatus Nitrosocosmicus arcticus</name>
    <dbReference type="NCBI Taxonomy" id="2035267"/>
    <lineage>
        <taxon>Archaea</taxon>
        <taxon>Nitrososphaerota</taxon>
        <taxon>Nitrososphaeria</taxon>
        <taxon>Nitrososphaerales</taxon>
        <taxon>Nitrososphaeraceae</taxon>
        <taxon>Candidatus Nitrosocosmicus</taxon>
    </lineage>
</organism>
<gene>
    <name evidence="2" type="ORF">NARC_130062</name>
</gene>
<reference evidence="2 3" key="1">
    <citation type="journal article" date="2019" name="Front. Microbiol.">
        <title>Ammonia Oxidation by the Arctic Terrestrial Thaumarchaeote Candidatus Nitrosocosmicus arcticus Is Stimulated by Increasing Temperatures.</title>
        <authorList>
            <person name="Alves R.J.E."/>
            <person name="Kerou M."/>
            <person name="Zappe A."/>
            <person name="Bittner R."/>
            <person name="Abby S.S."/>
            <person name="Schmidt H.A."/>
            <person name="Pfeifer K."/>
            <person name="Schleper C."/>
        </authorList>
    </citation>
    <scope>NUCLEOTIDE SEQUENCE [LARGE SCALE GENOMIC DNA]</scope>
    <source>
        <strain evidence="2 3">Kfb</strain>
    </source>
</reference>
<accession>A0A557SSZ4</accession>
<dbReference type="InterPro" id="IPR011051">
    <property type="entry name" value="RmlC_Cupin_sf"/>
</dbReference>
<proteinExistence type="predicted"/>
<feature type="domain" description="Cupin type-2" evidence="1">
    <location>
        <begin position="46"/>
        <end position="109"/>
    </location>
</feature>
<name>A0A557SSZ4_9ARCH</name>
<dbReference type="SUPFAM" id="SSF51182">
    <property type="entry name" value="RmlC-like cupins"/>
    <property type="match status" value="1"/>
</dbReference>
<protein>
    <submittedName>
        <fullName evidence="2">Cupin 2 conserved barrel domain protein</fullName>
    </submittedName>
</protein>
<evidence type="ECO:0000313" key="2">
    <source>
        <dbReference type="EMBL" id="TVP39723.1"/>
    </source>
</evidence>
<dbReference type="PANTHER" id="PTHR36440">
    <property type="entry name" value="PUTATIVE (AFU_ORTHOLOGUE AFUA_8G07350)-RELATED"/>
    <property type="match status" value="1"/>
</dbReference>
<evidence type="ECO:0000313" key="3">
    <source>
        <dbReference type="Proteomes" id="UP000315289"/>
    </source>
</evidence>
<dbReference type="InterPro" id="IPR013096">
    <property type="entry name" value="Cupin_2"/>
</dbReference>
<dbReference type="PANTHER" id="PTHR36440:SF1">
    <property type="entry name" value="PUTATIVE (AFU_ORTHOLOGUE AFUA_8G07350)-RELATED"/>
    <property type="match status" value="1"/>
</dbReference>
<dbReference type="AlphaFoldDB" id="A0A557SSZ4"/>
<dbReference type="Gene3D" id="2.60.120.10">
    <property type="entry name" value="Jelly Rolls"/>
    <property type="match status" value="1"/>
</dbReference>
<comment type="caution">
    <text evidence="2">The sequence shown here is derived from an EMBL/GenBank/DDBJ whole genome shotgun (WGS) entry which is preliminary data.</text>
</comment>
<dbReference type="EMBL" id="VOAH01000013">
    <property type="protein sequence ID" value="TVP39723.1"/>
    <property type="molecule type" value="Genomic_DNA"/>
</dbReference>